<organism evidence="2 3">
    <name type="scientific">Cyphellophora attinorum</name>
    <dbReference type="NCBI Taxonomy" id="1664694"/>
    <lineage>
        <taxon>Eukaryota</taxon>
        <taxon>Fungi</taxon>
        <taxon>Dikarya</taxon>
        <taxon>Ascomycota</taxon>
        <taxon>Pezizomycotina</taxon>
        <taxon>Eurotiomycetes</taxon>
        <taxon>Chaetothyriomycetidae</taxon>
        <taxon>Chaetothyriales</taxon>
        <taxon>Cyphellophoraceae</taxon>
        <taxon>Cyphellophora</taxon>
    </lineage>
</organism>
<evidence type="ECO:0000313" key="2">
    <source>
        <dbReference type="EMBL" id="KPI45832.1"/>
    </source>
</evidence>
<protein>
    <submittedName>
        <fullName evidence="2">Uncharacterized protein</fullName>
    </submittedName>
</protein>
<accession>A0A0N1I1N1</accession>
<name>A0A0N1I1N1_9EURO</name>
<dbReference type="GeneID" id="28738149"/>
<evidence type="ECO:0000256" key="1">
    <source>
        <dbReference type="SAM" id="MobiDB-lite"/>
    </source>
</evidence>
<dbReference type="RefSeq" id="XP_018005795.1">
    <property type="nucleotide sequence ID" value="XM_018146280.1"/>
</dbReference>
<feature type="region of interest" description="Disordered" evidence="1">
    <location>
        <begin position="127"/>
        <end position="146"/>
    </location>
</feature>
<dbReference type="AlphaFoldDB" id="A0A0N1I1N1"/>
<gene>
    <name evidence="2" type="ORF">AB675_601</name>
</gene>
<feature type="region of interest" description="Disordered" evidence="1">
    <location>
        <begin position="1"/>
        <end position="43"/>
    </location>
</feature>
<dbReference type="STRING" id="1664694.A0A0N1I1N1"/>
<comment type="caution">
    <text evidence="2">The sequence shown here is derived from an EMBL/GenBank/DDBJ whole genome shotgun (WGS) entry which is preliminary data.</text>
</comment>
<dbReference type="VEuPathDB" id="FungiDB:AB675_601"/>
<feature type="compositionally biased region" description="Pro residues" evidence="1">
    <location>
        <begin position="68"/>
        <end position="79"/>
    </location>
</feature>
<dbReference type="OrthoDB" id="5327145at2759"/>
<feature type="region of interest" description="Disordered" evidence="1">
    <location>
        <begin position="186"/>
        <end position="234"/>
    </location>
</feature>
<proteinExistence type="predicted"/>
<feature type="compositionally biased region" description="Polar residues" evidence="1">
    <location>
        <begin position="204"/>
        <end position="220"/>
    </location>
</feature>
<dbReference type="Proteomes" id="UP000038010">
    <property type="component" value="Unassembled WGS sequence"/>
</dbReference>
<sequence length="326" mass="35636">MKTTNARGQAFKTPLPQQTAKPEKTLKKASTGRRSAKSKIVVAPTEPVNADVLKELEEQDDEPDFGYAPPPVADLPDPPIDFGYDDTFPQFQGKNFFNGYGEIYCTSPTDDNGVSLRQKKLARQQKLKEEMEAKASEPIVFPKLPTDEELDAEVDQMLAAGPKSRLDTAKARSAASVLSEPGIRLPSAALKGTKASDQKRKPLSNITTSSPAPSSVSKNTIGFPKARKAPSILPAADQIRQKKVASKPIPIEQSSIHPRDFVQLYGQPPIGSSMWDRLKQYELLEEQDIANGVSDTLFDTDFLGAEEPDLALKDDGVVFQLNTPED</sequence>
<dbReference type="EMBL" id="LFJN01000001">
    <property type="protein sequence ID" value="KPI45832.1"/>
    <property type="molecule type" value="Genomic_DNA"/>
</dbReference>
<feature type="region of interest" description="Disordered" evidence="1">
    <location>
        <begin position="57"/>
        <end position="85"/>
    </location>
</feature>
<reference evidence="2 3" key="1">
    <citation type="submission" date="2015-06" db="EMBL/GenBank/DDBJ databases">
        <title>Draft genome of the ant-associated black yeast Phialophora attae CBS 131958.</title>
        <authorList>
            <person name="Moreno L.F."/>
            <person name="Stielow B.J."/>
            <person name="de Hoog S."/>
            <person name="Vicente V.A."/>
            <person name="Weiss V.A."/>
            <person name="de Vries M."/>
            <person name="Cruz L.M."/>
            <person name="Souza E.M."/>
        </authorList>
    </citation>
    <scope>NUCLEOTIDE SEQUENCE [LARGE SCALE GENOMIC DNA]</scope>
    <source>
        <strain evidence="2 3">CBS 131958</strain>
    </source>
</reference>
<keyword evidence="3" id="KW-1185">Reference proteome</keyword>
<evidence type="ECO:0000313" key="3">
    <source>
        <dbReference type="Proteomes" id="UP000038010"/>
    </source>
</evidence>